<dbReference type="EMBL" id="BPLF01000003">
    <property type="protein sequence ID" value="GIX64111.1"/>
    <property type="molecule type" value="Genomic_DNA"/>
</dbReference>
<feature type="region of interest" description="Disordered" evidence="1">
    <location>
        <begin position="243"/>
        <end position="280"/>
    </location>
</feature>
<feature type="region of interest" description="Disordered" evidence="1">
    <location>
        <begin position="52"/>
        <end position="75"/>
    </location>
</feature>
<evidence type="ECO:0000313" key="2">
    <source>
        <dbReference type="EMBL" id="GIX64111.1"/>
    </source>
</evidence>
<dbReference type="GeneID" id="94195592"/>
<reference evidence="2 3" key="1">
    <citation type="submission" date="2021-06" db="EMBL/GenBank/DDBJ databases">
        <title>Genome sequence of Babesia caballi.</title>
        <authorList>
            <person name="Yamagishi J."/>
            <person name="Kidaka T."/>
            <person name="Ochi A."/>
        </authorList>
    </citation>
    <scope>NUCLEOTIDE SEQUENCE [LARGE SCALE GENOMIC DNA]</scope>
    <source>
        <strain evidence="2">USDA-D6B2</strain>
    </source>
</reference>
<sequence>MIFGRGRLGFAALAAAAVASYLYFSPDKFKELLSHGLRQPDPRAAVIRDAASGTVEHAAPSATPDGPLIEPADATAPPLPVGDSYAGPAHLHAARTESNPVPAELSGKPTMRVKPFMRTMSESIFTLDEDEDSASDVDFGDDAVFLDVPSLLSSLESLNSVNTVFTTSEDSLVDFGRPWSASSWVDVHMEDDEDIEVIVGASGTNPSTVGVEAPDVVDVAVPPHVDESADLYRSAGMSPTKLRLRRWNRQELSSTSSTGDDPEANAGSVAENDSAARAPDEVRDDALVPNSSSAPYAADAHGAAAESRTVAYSGFNYDSTKSNGLNAFMETYAATEPSAYSLAVADGIVPKMFAGTYGVRGNVGHIIRPRYLNIGGACNTMCQPSADARLNFLCYCLPPAAREPTAVGSLPDASCNNPGKFEEAQKAYCDFINAQRQVDSVLSVTPVHFDDQQLQRIRDTYTTISKMLRDLYGDIKPEDVDTSPADSPSTAGGSSVTAPSYLRDDAAGKNEVAIPTGFLRGQVADEERANAATHSTEENADCELGHVDEDEATYVVTEPTDENTDIGRERAADEERAYVVSEQTEACEDADLGYVEEEDPTYVVTEPIDTSTELGPRVAADGDTASDVSGGE</sequence>
<keyword evidence="2" id="KW-0670">Pyruvate</keyword>
<feature type="compositionally biased region" description="Polar residues" evidence="1">
    <location>
        <begin position="484"/>
        <end position="498"/>
    </location>
</feature>
<feature type="compositionally biased region" description="Polar residues" evidence="1">
    <location>
        <begin position="250"/>
        <end position="259"/>
    </location>
</feature>
<dbReference type="RefSeq" id="XP_067716180.1">
    <property type="nucleotide sequence ID" value="XM_067860079.1"/>
</dbReference>
<evidence type="ECO:0000256" key="1">
    <source>
        <dbReference type="SAM" id="MobiDB-lite"/>
    </source>
</evidence>
<feature type="region of interest" description="Disordered" evidence="1">
    <location>
        <begin position="475"/>
        <end position="501"/>
    </location>
</feature>
<keyword evidence="3" id="KW-1185">Reference proteome</keyword>
<protein>
    <submittedName>
        <fullName evidence="2">Pyruvate carboxylase subunit B</fullName>
    </submittedName>
</protein>
<feature type="region of interest" description="Disordered" evidence="1">
    <location>
        <begin position="581"/>
        <end position="632"/>
    </location>
</feature>
<dbReference type="Proteomes" id="UP001497744">
    <property type="component" value="Unassembled WGS sequence"/>
</dbReference>
<dbReference type="AlphaFoldDB" id="A0AAV4LVA6"/>
<feature type="compositionally biased region" description="Acidic residues" evidence="1">
    <location>
        <begin position="585"/>
        <end position="600"/>
    </location>
</feature>
<gene>
    <name evidence="2" type="ORF">BcabD6B2_35460</name>
</gene>
<accession>A0AAV4LVA6</accession>
<proteinExistence type="predicted"/>
<name>A0AAV4LVA6_BABCB</name>
<comment type="caution">
    <text evidence="2">The sequence shown here is derived from an EMBL/GenBank/DDBJ whole genome shotgun (WGS) entry which is preliminary data.</text>
</comment>
<organism evidence="2 3">
    <name type="scientific">Babesia caballi</name>
    <dbReference type="NCBI Taxonomy" id="5871"/>
    <lineage>
        <taxon>Eukaryota</taxon>
        <taxon>Sar</taxon>
        <taxon>Alveolata</taxon>
        <taxon>Apicomplexa</taxon>
        <taxon>Aconoidasida</taxon>
        <taxon>Piroplasmida</taxon>
        <taxon>Babesiidae</taxon>
        <taxon>Babesia</taxon>
    </lineage>
</organism>
<evidence type="ECO:0000313" key="3">
    <source>
        <dbReference type="Proteomes" id="UP001497744"/>
    </source>
</evidence>